<feature type="region of interest" description="Disordered" evidence="1">
    <location>
        <begin position="62"/>
        <end position="101"/>
    </location>
</feature>
<comment type="caution">
    <text evidence="2">The sequence shown here is derived from an EMBL/GenBank/DDBJ whole genome shotgun (WGS) entry which is preliminary data.</text>
</comment>
<reference evidence="2" key="1">
    <citation type="submission" date="2023-07" db="EMBL/GenBank/DDBJ databases">
        <title>Chromosome-level Genome Assembly of Striped Snakehead (Channa striata).</title>
        <authorList>
            <person name="Liu H."/>
        </authorList>
    </citation>
    <scope>NUCLEOTIDE SEQUENCE</scope>
    <source>
        <strain evidence="2">Gz</strain>
        <tissue evidence="2">Muscle</tissue>
    </source>
</reference>
<evidence type="ECO:0000256" key="1">
    <source>
        <dbReference type="SAM" id="MobiDB-lite"/>
    </source>
</evidence>
<dbReference type="Proteomes" id="UP001187415">
    <property type="component" value="Unassembled WGS sequence"/>
</dbReference>
<evidence type="ECO:0000313" key="2">
    <source>
        <dbReference type="EMBL" id="KAK2824622.1"/>
    </source>
</evidence>
<accession>A0AA88LVP2</accession>
<proteinExistence type="predicted"/>
<organism evidence="2 3">
    <name type="scientific">Channa striata</name>
    <name type="common">Snakehead murrel</name>
    <name type="synonym">Ophicephalus striatus</name>
    <dbReference type="NCBI Taxonomy" id="64152"/>
    <lineage>
        <taxon>Eukaryota</taxon>
        <taxon>Metazoa</taxon>
        <taxon>Chordata</taxon>
        <taxon>Craniata</taxon>
        <taxon>Vertebrata</taxon>
        <taxon>Euteleostomi</taxon>
        <taxon>Actinopterygii</taxon>
        <taxon>Neopterygii</taxon>
        <taxon>Teleostei</taxon>
        <taxon>Neoteleostei</taxon>
        <taxon>Acanthomorphata</taxon>
        <taxon>Anabantaria</taxon>
        <taxon>Anabantiformes</taxon>
        <taxon>Channoidei</taxon>
        <taxon>Channidae</taxon>
        <taxon>Channa</taxon>
    </lineage>
</organism>
<keyword evidence="3" id="KW-1185">Reference proteome</keyword>
<gene>
    <name evidence="2" type="ORF">Q5P01_021797</name>
</gene>
<protein>
    <submittedName>
        <fullName evidence="2">Uncharacterized protein</fullName>
    </submittedName>
</protein>
<sequence>METMVGEKKRERKREGRREGGKEGGRDKERGCETTGKHLSIFCCRSLSISRRSHLLHSKFLASQARSPQDTNLPPEDLLIPASASQTRSTHRVCATIQPLS</sequence>
<name>A0AA88LVP2_CHASR</name>
<feature type="region of interest" description="Disordered" evidence="1">
    <location>
        <begin position="1"/>
        <end position="32"/>
    </location>
</feature>
<dbReference type="AlphaFoldDB" id="A0AA88LVP2"/>
<dbReference type="EMBL" id="JAUPFM010000017">
    <property type="protein sequence ID" value="KAK2824622.1"/>
    <property type="molecule type" value="Genomic_DNA"/>
</dbReference>
<evidence type="ECO:0000313" key="3">
    <source>
        <dbReference type="Proteomes" id="UP001187415"/>
    </source>
</evidence>